<dbReference type="SUPFAM" id="SSF55811">
    <property type="entry name" value="Nudix"/>
    <property type="match status" value="1"/>
</dbReference>
<name>A0A515ESZ4_9BURK</name>
<dbReference type="InterPro" id="IPR054105">
    <property type="entry name" value="WHD_NrtR"/>
</dbReference>
<dbReference type="GO" id="GO:0003824">
    <property type="term" value="F:catalytic activity"/>
    <property type="evidence" value="ECO:0007669"/>
    <property type="project" value="UniProtKB-ARBA"/>
</dbReference>
<dbReference type="InterPro" id="IPR036388">
    <property type="entry name" value="WH-like_DNA-bd_sf"/>
</dbReference>
<feature type="domain" description="NrtR DNA-binding winged helix" evidence="2">
    <location>
        <begin position="140"/>
        <end position="200"/>
    </location>
</feature>
<dbReference type="AlphaFoldDB" id="A0A515ESZ4"/>
<accession>A0A515ESZ4</accession>
<dbReference type="RefSeq" id="WP_142812942.1">
    <property type="nucleotide sequence ID" value="NZ_CP036282.1"/>
</dbReference>
<dbReference type="Pfam" id="PF21906">
    <property type="entry name" value="WHD_NrtR"/>
    <property type="match status" value="1"/>
</dbReference>
<dbReference type="InterPro" id="IPR000086">
    <property type="entry name" value="NUDIX_hydrolase_dom"/>
</dbReference>
<feature type="domain" description="Nudix hydrolase" evidence="1">
    <location>
        <begin position="11"/>
        <end position="96"/>
    </location>
</feature>
<evidence type="ECO:0000259" key="2">
    <source>
        <dbReference type="Pfam" id="PF21906"/>
    </source>
</evidence>
<dbReference type="Pfam" id="PF00293">
    <property type="entry name" value="NUDIX"/>
    <property type="match status" value="1"/>
</dbReference>
<organism evidence="3 4">
    <name type="scientific">Rhodoferax aquaticus</name>
    <dbReference type="NCBI Taxonomy" id="2527691"/>
    <lineage>
        <taxon>Bacteria</taxon>
        <taxon>Pseudomonadati</taxon>
        <taxon>Pseudomonadota</taxon>
        <taxon>Betaproteobacteria</taxon>
        <taxon>Burkholderiales</taxon>
        <taxon>Comamonadaceae</taxon>
        <taxon>Rhodoferax</taxon>
    </lineage>
</organism>
<dbReference type="Proteomes" id="UP000317365">
    <property type="component" value="Chromosome"/>
</dbReference>
<evidence type="ECO:0000313" key="3">
    <source>
        <dbReference type="EMBL" id="QDL55790.1"/>
    </source>
</evidence>
<reference evidence="4" key="1">
    <citation type="submission" date="2019-02" db="EMBL/GenBank/DDBJ databases">
        <title>Complete genome sequence of Rhodoferax sp. Gr-4.</title>
        <authorList>
            <person name="Jin L."/>
        </authorList>
    </citation>
    <scope>NUCLEOTIDE SEQUENCE [LARGE SCALE GENOMIC DNA]</scope>
    <source>
        <strain evidence="4">Gr-4</strain>
    </source>
</reference>
<dbReference type="InterPro" id="IPR036390">
    <property type="entry name" value="WH_DNA-bd_sf"/>
</dbReference>
<dbReference type="KEGG" id="rhg:EXZ61_17325"/>
<dbReference type="PANTHER" id="PTHR43736">
    <property type="entry name" value="ADP-RIBOSE PYROPHOSPHATASE"/>
    <property type="match status" value="1"/>
</dbReference>
<dbReference type="Gene3D" id="3.90.79.10">
    <property type="entry name" value="Nucleoside Triphosphate Pyrophosphohydrolase"/>
    <property type="match status" value="1"/>
</dbReference>
<reference evidence="4" key="2">
    <citation type="journal article" date="2020" name="Int. J. Syst. Evol. Microbiol.">
        <title>Genomic insights into a novel species Rhodoferax aquaticus sp. nov., isolated from freshwater.</title>
        <authorList>
            <person name="Li T."/>
            <person name="Zhuo Y."/>
            <person name="Jin C.Z."/>
            <person name="Wu X."/>
            <person name="Ko S.R."/>
            <person name="Jin F.J."/>
            <person name="Ahn C.Y."/>
            <person name="Oh H.M."/>
            <person name="Lee H.G."/>
            <person name="Jin L."/>
        </authorList>
    </citation>
    <scope>NUCLEOTIDE SEQUENCE [LARGE SCALE GENOMIC DNA]</scope>
    <source>
        <strain evidence="4">Gr-4</strain>
    </source>
</reference>
<evidence type="ECO:0000313" key="4">
    <source>
        <dbReference type="Proteomes" id="UP000317365"/>
    </source>
</evidence>
<dbReference type="InterPro" id="IPR015797">
    <property type="entry name" value="NUDIX_hydrolase-like_dom_sf"/>
</dbReference>
<dbReference type="SUPFAM" id="SSF46785">
    <property type="entry name" value="Winged helix' DNA-binding domain"/>
    <property type="match status" value="1"/>
</dbReference>
<protein>
    <submittedName>
        <fullName evidence="3">NUDIX domain-containing protein</fullName>
    </submittedName>
</protein>
<gene>
    <name evidence="3" type="ORF">EXZ61_17325</name>
</gene>
<dbReference type="CDD" id="cd18873">
    <property type="entry name" value="NUDIX_NadM_like"/>
    <property type="match status" value="1"/>
</dbReference>
<dbReference type="Gene3D" id="1.10.10.10">
    <property type="entry name" value="Winged helix-like DNA-binding domain superfamily/Winged helix DNA-binding domain"/>
    <property type="match status" value="1"/>
</dbReference>
<proteinExistence type="predicted"/>
<dbReference type="PANTHER" id="PTHR43736:SF4">
    <property type="entry name" value="SLR1690 PROTEIN"/>
    <property type="match status" value="1"/>
</dbReference>
<keyword evidence="4" id="KW-1185">Reference proteome</keyword>
<dbReference type="EMBL" id="CP036282">
    <property type="protein sequence ID" value="QDL55790.1"/>
    <property type="molecule type" value="Genomic_DNA"/>
</dbReference>
<sequence length="215" mass="23681">MVTPILTVDTVLLTIVDSELCVALHQREAAPFAGHWALPGGFIHTHEDDSAKAAAARVLEVKAGVRSPYLEEFGTFSGPVRDPRGWSMTVVYFALVPVVSQAAAMFPVNQLPNLPFDHSQIVSGVVQRVRSKASYSSLPVFLCPTEFTIAELHATYEVVQNEAINIANFRRKLADLDVLEPVPGALRTAGRSRPSQIYRLKKRYKDALSVRERGI</sequence>
<evidence type="ECO:0000259" key="1">
    <source>
        <dbReference type="Pfam" id="PF00293"/>
    </source>
</evidence>